<gene>
    <name evidence="5" type="ORF">V6N12_057098</name>
</gene>
<dbReference type="Proteomes" id="UP001472677">
    <property type="component" value="Unassembled WGS sequence"/>
</dbReference>
<proteinExistence type="inferred from homology"/>
<comment type="caution">
    <text evidence="5">The sequence shown here is derived from an EMBL/GenBank/DDBJ whole genome shotgun (WGS) entry which is preliminary data.</text>
</comment>
<evidence type="ECO:0000256" key="1">
    <source>
        <dbReference type="ARBA" id="ARBA00008936"/>
    </source>
</evidence>
<dbReference type="Gene3D" id="2.40.30.20">
    <property type="match status" value="1"/>
</dbReference>
<name>A0ABR2DDY1_9ROSI</name>
<reference evidence="5 6" key="1">
    <citation type="journal article" date="2024" name="G3 (Bethesda)">
        <title>Genome assembly of Hibiscus sabdariffa L. provides insights into metabolisms of medicinal natural products.</title>
        <authorList>
            <person name="Kim T."/>
        </authorList>
    </citation>
    <scope>NUCLEOTIDE SEQUENCE [LARGE SCALE GENOMIC DNA]</scope>
    <source>
        <strain evidence="5">TK-2024</strain>
        <tissue evidence="5">Old leaves</tissue>
    </source>
</reference>
<dbReference type="PANTHER" id="PTHR48082">
    <property type="entry name" value="ATP SYNTHASE SUBUNIT ALPHA, MITOCHONDRIAL"/>
    <property type="match status" value="1"/>
</dbReference>
<dbReference type="CDD" id="cd18116">
    <property type="entry name" value="ATP-synt_F1_alpha_N"/>
    <property type="match status" value="1"/>
</dbReference>
<keyword evidence="2" id="KW-0813">Transport</keyword>
<evidence type="ECO:0000259" key="4">
    <source>
        <dbReference type="Pfam" id="PF02874"/>
    </source>
</evidence>
<dbReference type="InterPro" id="IPR004100">
    <property type="entry name" value="ATPase_F1/V1/A1_a/bsu_N"/>
</dbReference>
<evidence type="ECO:0000256" key="3">
    <source>
        <dbReference type="ARBA" id="ARBA00022781"/>
    </source>
</evidence>
<evidence type="ECO:0000256" key="2">
    <source>
        <dbReference type="ARBA" id="ARBA00022448"/>
    </source>
</evidence>
<feature type="domain" description="ATPase F1/V1/A1 complex alpha/beta subunit N-terminal" evidence="4">
    <location>
        <begin position="29"/>
        <end position="93"/>
    </location>
</feature>
<comment type="similarity">
    <text evidence="1">Belongs to the ATPase alpha/beta chains family.</text>
</comment>
<dbReference type="InterPro" id="IPR005294">
    <property type="entry name" value="ATP_synth_F1_asu"/>
</dbReference>
<organism evidence="5 6">
    <name type="scientific">Hibiscus sabdariffa</name>
    <name type="common">roselle</name>
    <dbReference type="NCBI Taxonomy" id="183260"/>
    <lineage>
        <taxon>Eukaryota</taxon>
        <taxon>Viridiplantae</taxon>
        <taxon>Streptophyta</taxon>
        <taxon>Embryophyta</taxon>
        <taxon>Tracheophyta</taxon>
        <taxon>Spermatophyta</taxon>
        <taxon>Magnoliopsida</taxon>
        <taxon>eudicotyledons</taxon>
        <taxon>Gunneridae</taxon>
        <taxon>Pentapetalae</taxon>
        <taxon>rosids</taxon>
        <taxon>malvids</taxon>
        <taxon>Malvales</taxon>
        <taxon>Malvaceae</taxon>
        <taxon>Malvoideae</taxon>
        <taxon>Hibiscus</taxon>
    </lineage>
</organism>
<protein>
    <recommendedName>
        <fullName evidence="4">ATPase F1/V1/A1 complex alpha/beta subunit N-terminal domain-containing protein</fullName>
    </recommendedName>
</protein>
<dbReference type="SUPFAM" id="SSF50615">
    <property type="entry name" value="N-terminal domain of alpha and beta subunits of F1 ATP synthase"/>
    <property type="match status" value="1"/>
</dbReference>
<evidence type="ECO:0000313" key="6">
    <source>
        <dbReference type="Proteomes" id="UP001472677"/>
    </source>
</evidence>
<evidence type="ECO:0000313" key="5">
    <source>
        <dbReference type="EMBL" id="KAK8535582.1"/>
    </source>
</evidence>
<dbReference type="Pfam" id="PF02874">
    <property type="entry name" value="ATP-synt_ab_N"/>
    <property type="match status" value="1"/>
</dbReference>
<sequence length="117" mass="12611">MVTIRADEISNIIRERIEQYNREVKIVNTGTVLQVGDDIARIHGLDEVMAGELVEFEEGTIGITLNLESNNVGVVLMGDGLMIQEGSSVKATGKIAQIPVSEAYLGRVINALASLES</sequence>
<keyword evidence="3" id="KW-0375">Hydrogen ion transport</keyword>
<keyword evidence="6" id="KW-1185">Reference proteome</keyword>
<dbReference type="InterPro" id="IPR023366">
    <property type="entry name" value="ATP_synth_asu-like_sf"/>
</dbReference>
<dbReference type="EMBL" id="JBBPBM010000030">
    <property type="protein sequence ID" value="KAK8535582.1"/>
    <property type="molecule type" value="Genomic_DNA"/>
</dbReference>
<dbReference type="InterPro" id="IPR036121">
    <property type="entry name" value="ATPase_F1/V1/A1_a/bsu_N_sf"/>
</dbReference>
<accession>A0ABR2DDY1</accession>
<keyword evidence="3" id="KW-0406">Ion transport</keyword>
<dbReference type="PANTHER" id="PTHR48082:SF2">
    <property type="entry name" value="ATP SYNTHASE SUBUNIT ALPHA, MITOCHONDRIAL"/>
    <property type="match status" value="1"/>
</dbReference>